<dbReference type="InterPro" id="IPR039424">
    <property type="entry name" value="SBP_5"/>
</dbReference>
<evidence type="ECO:0000259" key="5">
    <source>
        <dbReference type="Pfam" id="PF00496"/>
    </source>
</evidence>
<dbReference type="GO" id="GO:0030313">
    <property type="term" value="C:cell envelope"/>
    <property type="evidence" value="ECO:0007669"/>
    <property type="project" value="UniProtKB-SubCell"/>
</dbReference>
<accession>A0A0B7MD83</accession>
<dbReference type="Gene3D" id="3.40.190.10">
    <property type="entry name" value="Periplasmic binding protein-like II"/>
    <property type="match status" value="1"/>
</dbReference>
<dbReference type="AlphaFoldDB" id="A0A0B7MD83"/>
<dbReference type="Pfam" id="PF00496">
    <property type="entry name" value="SBP_bac_5"/>
    <property type="match status" value="1"/>
</dbReference>
<keyword evidence="4" id="KW-0732">Signal</keyword>
<dbReference type="PANTHER" id="PTHR30290">
    <property type="entry name" value="PERIPLASMIC BINDING COMPONENT OF ABC TRANSPORTER"/>
    <property type="match status" value="1"/>
</dbReference>
<name>A0A0B7MD83_9FIRM</name>
<evidence type="ECO:0000256" key="1">
    <source>
        <dbReference type="ARBA" id="ARBA00004196"/>
    </source>
</evidence>
<organism evidence="6 7">
    <name type="scientific">Syntrophaceticus schinkii</name>
    <dbReference type="NCBI Taxonomy" id="499207"/>
    <lineage>
        <taxon>Bacteria</taxon>
        <taxon>Bacillati</taxon>
        <taxon>Bacillota</taxon>
        <taxon>Clostridia</taxon>
        <taxon>Thermoanaerobacterales</taxon>
        <taxon>Thermoanaerobacterales Family III. Incertae Sedis</taxon>
        <taxon>Syntrophaceticus</taxon>
    </lineage>
</organism>
<evidence type="ECO:0000256" key="4">
    <source>
        <dbReference type="ARBA" id="ARBA00022729"/>
    </source>
</evidence>
<keyword evidence="7" id="KW-1185">Reference proteome</keyword>
<comment type="subcellular location">
    <subcellularLocation>
        <location evidence="1">Cell envelope</location>
    </subcellularLocation>
</comment>
<dbReference type="OrthoDB" id="9772924at2"/>
<proteinExistence type="inferred from homology"/>
<dbReference type="PANTHER" id="PTHR30290:SF10">
    <property type="entry name" value="PERIPLASMIC OLIGOPEPTIDE-BINDING PROTEIN-RELATED"/>
    <property type="match status" value="1"/>
</dbReference>
<reference evidence="7" key="1">
    <citation type="submission" date="2015-01" db="EMBL/GenBank/DDBJ databases">
        <authorList>
            <person name="Manzoor Shahid"/>
            <person name="Zubair Saima"/>
        </authorList>
    </citation>
    <scope>NUCLEOTIDE SEQUENCE [LARGE SCALE GENOMIC DNA]</scope>
    <source>
        <strain evidence="7">Sp3</strain>
    </source>
</reference>
<evidence type="ECO:0000313" key="7">
    <source>
        <dbReference type="Proteomes" id="UP000046155"/>
    </source>
</evidence>
<evidence type="ECO:0000256" key="2">
    <source>
        <dbReference type="ARBA" id="ARBA00005695"/>
    </source>
</evidence>
<dbReference type="EMBL" id="CDRZ01000113">
    <property type="protein sequence ID" value="CEO88524.1"/>
    <property type="molecule type" value="Genomic_DNA"/>
</dbReference>
<dbReference type="SUPFAM" id="SSF53850">
    <property type="entry name" value="Periplasmic binding protein-like II"/>
    <property type="match status" value="1"/>
</dbReference>
<gene>
    <name evidence="6" type="ORF">SSCH_200015</name>
</gene>
<dbReference type="GO" id="GO:0015833">
    <property type="term" value="P:peptide transport"/>
    <property type="evidence" value="ECO:0007669"/>
    <property type="project" value="TreeGrafter"/>
</dbReference>
<dbReference type="GO" id="GO:1904680">
    <property type="term" value="F:peptide transmembrane transporter activity"/>
    <property type="evidence" value="ECO:0007669"/>
    <property type="project" value="TreeGrafter"/>
</dbReference>
<dbReference type="InterPro" id="IPR000914">
    <property type="entry name" value="SBP_5_dom"/>
</dbReference>
<protein>
    <recommendedName>
        <fullName evidence="5">Solute-binding protein family 5 domain-containing protein</fullName>
    </recommendedName>
</protein>
<evidence type="ECO:0000313" key="6">
    <source>
        <dbReference type="EMBL" id="CEO88524.1"/>
    </source>
</evidence>
<evidence type="ECO:0000256" key="3">
    <source>
        <dbReference type="ARBA" id="ARBA00022448"/>
    </source>
</evidence>
<dbReference type="Gene3D" id="3.10.105.10">
    <property type="entry name" value="Dipeptide-binding Protein, Domain 3"/>
    <property type="match status" value="1"/>
</dbReference>
<dbReference type="Proteomes" id="UP000046155">
    <property type="component" value="Unassembled WGS sequence"/>
</dbReference>
<keyword evidence="3" id="KW-0813">Transport</keyword>
<comment type="similarity">
    <text evidence="2">Belongs to the bacterial solute-binding protein 5 family.</text>
</comment>
<sequence>MANYVHVLPKHIWEKVEDNKTYTGEDSAVGCGPYKFVNVDKDAQISYYEAVNDYFYGDVTVKKVSIHSFSNHDALLMAMKNNEIDAMFDYSNPLPATLAGSIIGVKNLDSGMSPNQGHNQLTFGFNKAPTNDVSFRKATAYALDWKLLSTVTAGEYGNIPGWGVVAPSNVGYDSSIPKLAQDKEKAKAILDKAGYLDKNGDGFREFPDGRQMDVLISPQFSAAKKPLFLRYAEIIANDLKAVGVKTHLDEQIISSQEYSSKFIKSGECELFIGYTTSGKAAYDTAYFYLIKGFSPGGWPTCEDPEFYAHYSKLMNAMSRQEYLDSIKAIQKKNADEVLGLALCWDTVFFPYRTDNFKGWINYPSWGVINNSTWFNVKAK</sequence>
<feature type="domain" description="Solute-binding protein family 5" evidence="5">
    <location>
        <begin position="10"/>
        <end position="278"/>
    </location>
</feature>